<evidence type="ECO:0000313" key="2">
    <source>
        <dbReference type="Proteomes" id="UP000616151"/>
    </source>
</evidence>
<dbReference type="Proteomes" id="UP000616151">
    <property type="component" value="Unassembled WGS sequence"/>
</dbReference>
<comment type="caution">
    <text evidence="1">The sequence shown here is derived from an EMBL/GenBank/DDBJ whole genome shotgun (WGS) entry which is preliminary data.</text>
</comment>
<proteinExistence type="predicted"/>
<organism evidence="1 2">
    <name type="scientific">Taklimakanibacter albus</name>
    <dbReference type="NCBI Taxonomy" id="2800327"/>
    <lineage>
        <taxon>Bacteria</taxon>
        <taxon>Pseudomonadati</taxon>
        <taxon>Pseudomonadota</taxon>
        <taxon>Alphaproteobacteria</taxon>
        <taxon>Hyphomicrobiales</taxon>
        <taxon>Aestuariivirgaceae</taxon>
        <taxon>Taklimakanibacter</taxon>
    </lineage>
</organism>
<sequence length="561" mass="61990">MKIAVIADPHFHDVVSWPGLEGPAFRSFADSIASTRVFNESSPALKALLDDIVRHGISLVIIAGDLSDDGQRAAMAKTAALLDDYTRRHGLRFLATPGNHDLYAIHGRHQSKRFLNADGSHVLVTSDAEMPQGDSVARLVTDDMYCGGYAQALADMASFGFFRQASDLHWESPFGSDDDLDNRRFVIRSADGATERNMIDASYLVEPVAGLWVLSLDANVFEPRNGDLDPVAEASYHDSTSAGWNAMLRHKPFIFDWMSDVARRARAQKKKLIVFSHYPMINPSNGALADEMALFGMSDSLRRVPVRAVAETVAATGIKVHFGGHLHVNHTAVYHDSDGFLVNVAVPSMVAFPPAYKVVGIEAERLTVETALIGDVPGYDVAFPFYRAETDSEGLTGAADHVDFLDRHLALLVRERYLPKEWPADLARLAPMLSLVELDRLAGDPRSLLAEEIGPRVSDGQLTLLDMITDWYRLRKANSLALDFIPPERIARYRALVRRFRTDRSWLPGSLQAQLAKFMRLMSAGLDGNPSADFTIDLRDGAVEDLSRHRGRTERRQTGGA</sequence>
<dbReference type="EMBL" id="JAENHL010000007">
    <property type="protein sequence ID" value="MBK1867928.1"/>
    <property type="molecule type" value="Genomic_DNA"/>
</dbReference>
<gene>
    <name evidence="1" type="ORF">JHL16_16345</name>
</gene>
<protein>
    <submittedName>
        <fullName evidence="1">Metallophosphoesterase</fullName>
    </submittedName>
</protein>
<accession>A0ACC5R5N9</accession>
<keyword evidence="2" id="KW-1185">Reference proteome</keyword>
<name>A0ACC5R5N9_9HYPH</name>
<evidence type="ECO:0000313" key="1">
    <source>
        <dbReference type="EMBL" id="MBK1867928.1"/>
    </source>
</evidence>
<reference evidence="1" key="1">
    <citation type="submission" date="2021-01" db="EMBL/GenBank/DDBJ databases">
        <authorList>
            <person name="Sun Q."/>
        </authorList>
    </citation>
    <scope>NUCLEOTIDE SEQUENCE</scope>
    <source>
        <strain evidence="1">YIM B02566</strain>
    </source>
</reference>